<evidence type="ECO:0000256" key="1">
    <source>
        <dbReference type="SAM" id="MobiDB-lite"/>
    </source>
</evidence>
<dbReference type="Proteomes" id="UP001597171">
    <property type="component" value="Unassembled WGS sequence"/>
</dbReference>
<sequence>MSGSFGDDGDGPPRPRRISGLGRYLMMPLRSLLPRSEDPEVVRARALTDAELADALTTEVHAAQNADDEVWVEGLPLITEAARRLRER</sequence>
<organism evidence="2 3">
    <name type="scientific">Methylopila musalis</name>
    <dbReference type="NCBI Taxonomy" id="1134781"/>
    <lineage>
        <taxon>Bacteria</taxon>
        <taxon>Pseudomonadati</taxon>
        <taxon>Pseudomonadota</taxon>
        <taxon>Alphaproteobacteria</taxon>
        <taxon>Hyphomicrobiales</taxon>
        <taxon>Methylopilaceae</taxon>
        <taxon>Methylopila</taxon>
    </lineage>
</organism>
<protein>
    <submittedName>
        <fullName evidence="2">Uncharacterized protein</fullName>
    </submittedName>
</protein>
<name>A0ABW3Z926_9HYPH</name>
<gene>
    <name evidence="2" type="ORF">ACFQ4O_10780</name>
</gene>
<evidence type="ECO:0000313" key="3">
    <source>
        <dbReference type="Proteomes" id="UP001597171"/>
    </source>
</evidence>
<reference evidence="3" key="1">
    <citation type="journal article" date="2019" name="Int. J. Syst. Evol. Microbiol.">
        <title>The Global Catalogue of Microorganisms (GCM) 10K type strain sequencing project: providing services to taxonomists for standard genome sequencing and annotation.</title>
        <authorList>
            <consortium name="The Broad Institute Genomics Platform"/>
            <consortium name="The Broad Institute Genome Sequencing Center for Infectious Disease"/>
            <person name="Wu L."/>
            <person name="Ma J."/>
        </authorList>
    </citation>
    <scope>NUCLEOTIDE SEQUENCE [LARGE SCALE GENOMIC DNA]</scope>
    <source>
        <strain evidence="3">CCUG 61696</strain>
    </source>
</reference>
<comment type="caution">
    <text evidence="2">The sequence shown here is derived from an EMBL/GenBank/DDBJ whole genome shotgun (WGS) entry which is preliminary data.</text>
</comment>
<dbReference type="EMBL" id="JBHTMX010000091">
    <property type="protein sequence ID" value="MFD1332482.1"/>
    <property type="molecule type" value="Genomic_DNA"/>
</dbReference>
<feature type="region of interest" description="Disordered" evidence="1">
    <location>
        <begin position="1"/>
        <end position="20"/>
    </location>
</feature>
<proteinExistence type="predicted"/>
<evidence type="ECO:0000313" key="2">
    <source>
        <dbReference type="EMBL" id="MFD1332482.1"/>
    </source>
</evidence>
<keyword evidence="3" id="KW-1185">Reference proteome</keyword>
<accession>A0ABW3Z926</accession>
<dbReference type="RefSeq" id="WP_378775697.1">
    <property type="nucleotide sequence ID" value="NZ_JBHTMX010000091.1"/>
</dbReference>